<dbReference type="SMART" id="SM00382">
    <property type="entry name" value="AAA"/>
    <property type="match status" value="1"/>
</dbReference>
<name>A0A1F5BK70_9BACT</name>
<reference evidence="5 6" key="1">
    <citation type="journal article" date="2016" name="Nat. Commun.">
        <title>Thousands of microbial genomes shed light on interconnected biogeochemical processes in an aquifer system.</title>
        <authorList>
            <person name="Anantharaman K."/>
            <person name="Brown C.T."/>
            <person name="Hug L.A."/>
            <person name="Sharon I."/>
            <person name="Castelle C.J."/>
            <person name="Probst A.J."/>
            <person name="Thomas B.C."/>
            <person name="Singh A."/>
            <person name="Wilkins M.J."/>
            <person name="Karaoz U."/>
            <person name="Brodie E.L."/>
            <person name="Williams K.H."/>
            <person name="Hubbard S.S."/>
            <person name="Banfield J.F."/>
        </authorList>
    </citation>
    <scope>NUCLEOTIDE SEQUENCE [LARGE SCALE GENOMIC DNA]</scope>
</reference>
<evidence type="ECO:0000256" key="2">
    <source>
        <dbReference type="ARBA" id="ARBA00022741"/>
    </source>
</evidence>
<keyword evidence="3" id="KW-0067">ATP-binding</keyword>
<keyword evidence="2" id="KW-0547">Nucleotide-binding</keyword>
<dbReference type="InterPro" id="IPR003439">
    <property type="entry name" value="ABC_transporter-like_ATP-bd"/>
</dbReference>
<dbReference type="Proteomes" id="UP000179184">
    <property type="component" value="Unassembled WGS sequence"/>
</dbReference>
<gene>
    <name evidence="5" type="ORF">A2W60_03425</name>
</gene>
<organism evidence="5 6">
    <name type="scientific">Candidatus Azambacteria bacterium RIFCSPHIGHO2_02_46_12</name>
    <dbReference type="NCBI Taxonomy" id="1797295"/>
    <lineage>
        <taxon>Bacteria</taxon>
        <taxon>Candidatus Azamiibacteriota</taxon>
    </lineage>
</organism>
<evidence type="ECO:0000256" key="3">
    <source>
        <dbReference type="ARBA" id="ARBA00022840"/>
    </source>
</evidence>
<dbReference type="Gene3D" id="3.40.50.300">
    <property type="entry name" value="P-loop containing nucleotide triphosphate hydrolases"/>
    <property type="match status" value="1"/>
</dbReference>
<sequence>MATIEVKNLSKSYEYYKKERGLFGSFKSFLFREKLYAEAVKEISFSINEGELVGFLGPNGAGKTTTLKMLSGILYPTAGEVKVLGFTPSKREKAYQKQFALVMGQKNQLLRDLPAIETFVLNKEIYEMPDGEFKRNLDELIELFEIKDILDIQVRKLSLGQRMKCELVAALLHKPKVLFLDEPTIGLDVVAQKKIRDFIKKYNQEKKTAIILTSHYMEDIRELCRRVIIINLGKIIYDGNLEDLIRKYAPHKVLTVTFNEGGASREQIEKYGEIAEYNPYGCVIKTPRSEAKNTAVALLSSDLPVDDILIDEVEIDDVVRQIFNR</sequence>
<evidence type="ECO:0000259" key="4">
    <source>
        <dbReference type="PROSITE" id="PS50893"/>
    </source>
</evidence>
<dbReference type="InterPro" id="IPR027417">
    <property type="entry name" value="P-loop_NTPase"/>
</dbReference>
<dbReference type="PANTHER" id="PTHR42711">
    <property type="entry name" value="ABC TRANSPORTER ATP-BINDING PROTEIN"/>
    <property type="match status" value="1"/>
</dbReference>
<feature type="domain" description="ABC transporter" evidence="4">
    <location>
        <begin position="4"/>
        <end position="257"/>
    </location>
</feature>
<evidence type="ECO:0000313" key="6">
    <source>
        <dbReference type="Proteomes" id="UP000179184"/>
    </source>
</evidence>
<dbReference type="InterPro" id="IPR050763">
    <property type="entry name" value="ABC_transporter_ATP-binding"/>
</dbReference>
<comment type="caution">
    <text evidence="5">The sequence shown here is derived from an EMBL/GenBank/DDBJ whole genome shotgun (WGS) entry which is preliminary data.</text>
</comment>
<accession>A0A1F5BK70</accession>
<dbReference type="GO" id="GO:0016887">
    <property type="term" value="F:ATP hydrolysis activity"/>
    <property type="evidence" value="ECO:0007669"/>
    <property type="project" value="InterPro"/>
</dbReference>
<dbReference type="SUPFAM" id="SSF52540">
    <property type="entry name" value="P-loop containing nucleoside triphosphate hydrolases"/>
    <property type="match status" value="1"/>
</dbReference>
<evidence type="ECO:0000313" key="5">
    <source>
        <dbReference type="EMBL" id="OGD30980.1"/>
    </source>
</evidence>
<dbReference type="PROSITE" id="PS50893">
    <property type="entry name" value="ABC_TRANSPORTER_2"/>
    <property type="match status" value="1"/>
</dbReference>
<dbReference type="GO" id="GO:0005524">
    <property type="term" value="F:ATP binding"/>
    <property type="evidence" value="ECO:0007669"/>
    <property type="project" value="UniProtKB-KW"/>
</dbReference>
<keyword evidence="1" id="KW-0813">Transport</keyword>
<dbReference type="Pfam" id="PF00005">
    <property type="entry name" value="ABC_tran"/>
    <property type="match status" value="1"/>
</dbReference>
<evidence type="ECO:0000256" key="1">
    <source>
        <dbReference type="ARBA" id="ARBA00022448"/>
    </source>
</evidence>
<dbReference type="InterPro" id="IPR003593">
    <property type="entry name" value="AAA+_ATPase"/>
</dbReference>
<dbReference type="EMBL" id="MEYN01000008">
    <property type="protein sequence ID" value="OGD30980.1"/>
    <property type="molecule type" value="Genomic_DNA"/>
</dbReference>
<dbReference type="AlphaFoldDB" id="A0A1F5BK70"/>
<protein>
    <recommendedName>
        <fullName evidence="4">ABC transporter domain-containing protein</fullName>
    </recommendedName>
</protein>
<proteinExistence type="predicted"/>
<dbReference type="PANTHER" id="PTHR42711:SF4">
    <property type="entry name" value="ABC TRANSPORTER RELATED"/>
    <property type="match status" value="1"/>
</dbReference>